<dbReference type="InterPro" id="IPR029460">
    <property type="entry name" value="DNAPol_HHH"/>
</dbReference>
<comment type="subcellular location">
    <subcellularLocation>
        <location evidence="1 13">Cytoplasm</location>
    </subcellularLocation>
</comment>
<keyword evidence="10 13" id="KW-0239">DNA-directed DNA polymerase</keyword>
<dbReference type="GO" id="GO:0006281">
    <property type="term" value="P:DNA repair"/>
    <property type="evidence" value="ECO:0007669"/>
    <property type="project" value="UniProtKB-UniRule"/>
</dbReference>
<evidence type="ECO:0000256" key="3">
    <source>
        <dbReference type="ARBA" id="ARBA00012417"/>
    </source>
</evidence>
<keyword evidence="8 13" id="KW-0235">DNA replication</keyword>
<evidence type="ECO:0000259" key="14">
    <source>
        <dbReference type="SMART" id="SM00481"/>
    </source>
</evidence>
<dbReference type="RefSeq" id="WP_132702708.1">
    <property type="nucleotide sequence ID" value="NZ_SLZR01000014.1"/>
</dbReference>
<reference evidence="15 16" key="1">
    <citation type="submission" date="2019-03" db="EMBL/GenBank/DDBJ databases">
        <title>Genomic Encyclopedia of Archaeal and Bacterial Type Strains, Phase II (KMG-II): from individual species to whole genera.</title>
        <authorList>
            <person name="Goeker M."/>
        </authorList>
    </citation>
    <scope>NUCLEOTIDE SEQUENCE [LARGE SCALE GENOMIC DNA]</scope>
    <source>
        <strain evidence="15 16">DSM 15388</strain>
    </source>
</reference>
<feature type="domain" description="Polymerase/histidinol phosphatase N-terminal" evidence="14">
    <location>
        <begin position="7"/>
        <end position="76"/>
    </location>
</feature>
<dbReference type="AlphaFoldDB" id="A0A4R3HZR3"/>
<comment type="catalytic activity">
    <reaction evidence="12 13">
        <text>DNA(n) + a 2'-deoxyribonucleoside 5'-triphosphate = DNA(n+1) + diphosphate</text>
        <dbReference type="Rhea" id="RHEA:22508"/>
        <dbReference type="Rhea" id="RHEA-COMP:17339"/>
        <dbReference type="Rhea" id="RHEA-COMP:17340"/>
        <dbReference type="ChEBI" id="CHEBI:33019"/>
        <dbReference type="ChEBI" id="CHEBI:61560"/>
        <dbReference type="ChEBI" id="CHEBI:173112"/>
        <dbReference type="EC" id="2.7.7.7"/>
    </reaction>
</comment>
<dbReference type="Pfam" id="PF02811">
    <property type="entry name" value="PHP"/>
    <property type="match status" value="1"/>
</dbReference>
<dbReference type="NCBIfam" id="NF004225">
    <property type="entry name" value="PRK05672.1"/>
    <property type="match status" value="1"/>
</dbReference>
<dbReference type="Pfam" id="PF17657">
    <property type="entry name" value="DNA_pol3_finger"/>
    <property type="match status" value="1"/>
</dbReference>
<dbReference type="HAMAP" id="MF_01902">
    <property type="entry name" value="DNApol_error_prone"/>
    <property type="match status" value="1"/>
</dbReference>
<keyword evidence="11 13" id="KW-0234">DNA repair</keyword>
<dbReference type="PANTHER" id="PTHR32294">
    <property type="entry name" value="DNA POLYMERASE III SUBUNIT ALPHA"/>
    <property type="match status" value="1"/>
</dbReference>
<sequence>MPNIKFAELHCLSNFSFLRAASHPEELVTRASQLGYQAIAVTDECSVAGVVRAWRAIKEQELSIKLIIGAEFAVEGQKLILLAKSQTGYQQLCRLITRARRRSDKGSYHTELRDFSGKHCSECICLFASAQPSKSVSAIKHLTQSFPQSLWLLAENLLANGDDERMAQLKTIAEQHALPVVASSHALMHVPGRKMLLDCLTAIRANKPVEAIRAQLKPNAENHLRSLKKLSSIYPQEWLAASLEIAGQCHFNLDSIRYNYPKDTLPGQYSASEYLRLLVQQGVQRRFGKKADDQILATIEKELALIKLKNYEHYFLTVYDIVRFARDQGILCQGRGSAANSVVCYVLGITEVNPQSASLLFERFISVSRDDPPDIDVDFEHERREEVIQYIYRRYGRKRAALAATVITYRRKSALRDVAKALGIQVDLLEQKIANYGWRYRNKEWIDEIINDGLGLSHHQIACFKQLLTEITGFPRHLSQHVGGFVITEHTVSDLVPIENASMADRTVIQWDKDDLETLGLMKVDILALGMLSAIRKALDYIQQFHGEHYRIQDIPADDPEVYGMIQKADTVGVFQIESRAQMNMLPRLKPAKYYDLVIQVAIVRPGPIHGDMVHPYLKRRLNQEAVDYPKPELKPVLERTLGIPIFQEQIIKLAMVAADFSADEANELRRSMASWKKTGHINRLRGKLTDKMLNNGYPEAYVERINRQIEGFGEYGFPESHAAGFALLAYVSAWLKFHYPAAFCCALLNSLPMGFYSASQLVQDARRHQVDVYPANINHSEWDSHLVAGKNGKAAVQLGLRRIKGLSTQAGLSLLLHRPAHGYQQASQLENLPGLTKGDLEALASADALSDFAGHRFQARWEMTALNLQQDLLSNAFDEADHQLPGPDEFENIVEDHNSTGLSLRKHILQLLREQQLIPPTPMADQLLPMAKEAQARSSNTTDKIQLPVIVSGLITNRQMPKTKTGVTFITLEDPTGNINVIVWLPVAQKYLKTLTTEKLVIIKGILEKAPQTDVIHVIAKEIKGFSHVLGELAMQSRNYH</sequence>
<organism evidence="15 16">
    <name type="scientific">Reinekea marinisedimentorum</name>
    <dbReference type="NCBI Taxonomy" id="230495"/>
    <lineage>
        <taxon>Bacteria</taxon>
        <taxon>Pseudomonadati</taxon>
        <taxon>Pseudomonadota</taxon>
        <taxon>Gammaproteobacteria</taxon>
        <taxon>Oceanospirillales</taxon>
        <taxon>Saccharospirillaceae</taxon>
        <taxon>Reinekea</taxon>
    </lineage>
</organism>
<comment type="function">
    <text evidence="13">DNA polymerase involved in damage-induced mutagenesis and translesion synthesis (TLS). It is not the major replicative DNA polymerase.</text>
</comment>
<evidence type="ECO:0000256" key="8">
    <source>
        <dbReference type="ARBA" id="ARBA00022705"/>
    </source>
</evidence>
<dbReference type="InterPro" id="IPR023073">
    <property type="entry name" value="DnaE2"/>
</dbReference>
<proteinExistence type="inferred from homology"/>
<dbReference type="GO" id="GO:0003676">
    <property type="term" value="F:nucleic acid binding"/>
    <property type="evidence" value="ECO:0007669"/>
    <property type="project" value="InterPro"/>
</dbReference>
<keyword evidence="6 13" id="KW-0808">Transferase</keyword>
<evidence type="ECO:0000256" key="7">
    <source>
        <dbReference type="ARBA" id="ARBA00022695"/>
    </source>
</evidence>
<keyword evidence="9 13" id="KW-0227">DNA damage</keyword>
<dbReference type="InterPro" id="IPR016195">
    <property type="entry name" value="Pol/histidinol_Pase-like"/>
</dbReference>
<dbReference type="EMBL" id="SLZR01000014">
    <property type="protein sequence ID" value="TCS38907.1"/>
    <property type="molecule type" value="Genomic_DNA"/>
</dbReference>
<dbReference type="InterPro" id="IPR011708">
    <property type="entry name" value="DNA_pol3_alpha_NTPase_dom"/>
</dbReference>
<evidence type="ECO:0000256" key="1">
    <source>
        <dbReference type="ARBA" id="ARBA00004496"/>
    </source>
</evidence>
<evidence type="ECO:0000256" key="5">
    <source>
        <dbReference type="ARBA" id="ARBA00022490"/>
    </source>
</evidence>
<keyword evidence="7 13" id="KW-0548">Nucleotidyltransferase</keyword>
<dbReference type="Proteomes" id="UP000295793">
    <property type="component" value="Unassembled WGS sequence"/>
</dbReference>
<dbReference type="Gene3D" id="2.40.50.140">
    <property type="entry name" value="Nucleic acid-binding proteins"/>
    <property type="match status" value="1"/>
</dbReference>
<evidence type="ECO:0000256" key="9">
    <source>
        <dbReference type="ARBA" id="ARBA00022763"/>
    </source>
</evidence>
<dbReference type="Pfam" id="PF14579">
    <property type="entry name" value="HHH_6"/>
    <property type="match status" value="1"/>
</dbReference>
<protein>
    <recommendedName>
        <fullName evidence="4 13">Error-prone DNA polymerase</fullName>
        <ecNumber evidence="3 13">2.7.7.7</ecNumber>
    </recommendedName>
</protein>
<evidence type="ECO:0000256" key="11">
    <source>
        <dbReference type="ARBA" id="ARBA00023204"/>
    </source>
</evidence>
<dbReference type="SMART" id="SM00481">
    <property type="entry name" value="POLIIIAc"/>
    <property type="match status" value="1"/>
</dbReference>
<dbReference type="GO" id="GO:0006260">
    <property type="term" value="P:DNA replication"/>
    <property type="evidence" value="ECO:0007669"/>
    <property type="project" value="UniProtKB-KW"/>
</dbReference>
<evidence type="ECO:0000313" key="15">
    <source>
        <dbReference type="EMBL" id="TCS38907.1"/>
    </source>
</evidence>
<evidence type="ECO:0000256" key="6">
    <source>
        <dbReference type="ARBA" id="ARBA00022679"/>
    </source>
</evidence>
<dbReference type="GO" id="GO:0005737">
    <property type="term" value="C:cytoplasm"/>
    <property type="evidence" value="ECO:0007669"/>
    <property type="project" value="UniProtKB-SubCell"/>
</dbReference>
<dbReference type="InterPro" id="IPR003141">
    <property type="entry name" value="Pol/His_phosphatase_N"/>
</dbReference>
<dbReference type="InterPro" id="IPR004013">
    <property type="entry name" value="PHP_dom"/>
</dbReference>
<dbReference type="OrthoDB" id="9803237at2"/>
<evidence type="ECO:0000256" key="13">
    <source>
        <dbReference type="HAMAP-Rule" id="MF_01902"/>
    </source>
</evidence>
<evidence type="ECO:0000256" key="10">
    <source>
        <dbReference type="ARBA" id="ARBA00022932"/>
    </source>
</evidence>
<dbReference type="Gene3D" id="3.20.20.140">
    <property type="entry name" value="Metal-dependent hydrolases"/>
    <property type="match status" value="1"/>
</dbReference>
<evidence type="ECO:0000256" key="4">
    <source>
        <dbReference type="ARBA" id="ARBA00017273"/>
    </source>
</evidence>
<comment type="caution">
    <text evidence="15">The sequence shown here is derived from an EMBL/GenBank/DDBJ whole genome shotgun (WGS) entry which is preliminary data.</text>
</comment>
<accession>A0A4R3HZR3</accession>
<dbReference type="CDD" id="cd04485">
    <property type="entry name" value="DnaE_OBF"/>
    <property type="match status" value="1"/>
</dbReference>
<dbReference type="GO" id="GO:0008408">
    <property type="term" value="F:3'-5' exonuclease activity"/>
    <property type="evidence" value="ECO:0007669"/>
    <property type="project" value="InterPro"/>
</dbReference>
<dbReference type="InterPro" id="IPR012340">
    <property type="entry name" value="NA-bd_OB-fold"/>
</dbReference>
<keyword evidence="16" id="KW-1185">Reference proteome</keyword>
<dbReference type="InterPro" id="IPR004365">
    <property type="entry name" value="NA-bd_OB_tRNA"/>
</dbReference>
<dbReference type="Pfam" id="PF07733">
    <property type="entry name" value="DNA_pol3_alpha"/>
    <property type="match status" value="1"/>
</dbReference>
<evidence type="ECO:0000256" key="2">
    <source>
        <dbReference type="ARBA" id="ARBA00007391"/>
    </source>
</evidence>
<dbReference type="InterPro" id="IPR004805">
    <property type="entry name" value="DnaE2/DnaE/PolC"/>
</dbReference>
<comment type="similarity">
    <text evidence="2 13">Belongs to the DNA polymerase type-C family. DnaE2 subfamily.</text>
</comment>
<evidence type="ECO:0000313" key="16">
    <source>
        <dbReference type="Proteomes" id="UP000295793"/>
    </source>
</evidence>
<evidence type="ECO:0000256" key="12">
    <source>
        <dbReference type="ARBA" id="ARBA00049244"/>
    </source>
</evidence>
<dbReference type="CDD" id="cd07434">
    <property type="entry name" value="PHP_PolIIIA_DnaE2"/>
    <property type="match status" value="1"/>
</dbReference>
<dbReference type="NCBIfam" id="TIGR00594">
    <property type="entry name" value="polc"/>
    <property type="match status" value="1"/>
</dbReference>
<name>A0A4R3HZR3_9GAMM</name>
<dbReference type="InterPro" id="IPR040982">
    <property type="entry name" value="DNA_pol3_finger"/>
</dbReference>
<dbReference type="EC" id="2.7.7.7" evidence="3 13"/>
<dbReference type="PANTHER" id="PTHR32294:SF4">
    <property type="entry name" value="ERROR-PRONE DNA POLYMERASE"/>
    <property type="match status" value="1"/>
</dbReference>
<keyword evidence="5 13" id="KW-0963">Cytoplasm</keyword>
<gene>
    <name evidence="13" type="primary">dnaE2</name>
    <name evidence="15" type="ORF">BCF53_11472</name>
</gene>
<dbReference type="GO" id="GO:0003887">
    <property type="term" value="F:DNA-directed DNA polymerase activity"/>
    <property type="evidence" value="ECO:0007669"/>
    <property type="project" value="UniProtKB-UniRule"/>
</dbReference>
<dbReference type="Pfam" id="PF01336">
    <property type="entry name" value="tRNA_anti-codon"/>
    <property type="match status" value="1"/>
</dbReference>
<dbReference type="SUPFAM" id="SSF89550">
    <property type="entry name" value="PHP domain-like"/>
    <property type="match status" value="1"/>
</dbReference>